<comment type="catalytic activity">
    <reaction evidence="15">
        <text>maleate(in) + citrate(out) = maleate(out) + citrate(in)</text>
        <dbReference type="Rhea" id="RHEA:72491"/>
        <dbReference type="ChEBI" id="CHEBI:16947"/>
        <dbReference type="ChEBI" id="CHEBI:30780"/>
    </reaction>
</comment>
<gene>
    <name evidence="21" type="primary">si:dkey-178e17.1</name>
</gene>
<keyword evidence="7" id="KW-0999">Mitochondrion inner membrane</keyword>
<comment type="catalytic activity">
    <reaction evidence="11">
        <text>cis-aconitate(in) + citrate(out) = cis-aconitate(out) + citrate(in)</text>
        <dbReference type="Rhea" id="RHEA:72475"/>
        <dbReference type="ChEBI" id="CHEBI:16383"/>
        <dbReference type="ChEBI" id="CHEBI:16947"/>
    </reaction>
</comment>
<dbReference type="GO" id="GO:0015297">
    <property type="term" value="F:antiporter activity"/>
    <property type="evidence" value="ECO:0007669"/>
    <property type="project" value="UniProtKB-KW"/>
</dbReference>
<evidence type="ECO:0000256" key="8">
    <source>
        <dbReference type="ARBA" id="ARBA00022989"/>
    </source>
</evidence>
<dbReference type="PANTHER" id="PTHR45788:SF6">
    <property type="entry name" value="SI:DKEY-178E17.1-RELATED"/>
    <property type="match status" value="1"/>
</dbReference>
<sequence length="315" mass="34460">MQDRGTFISPFLRQRCLAAAAPAGKAKLTHPGKAILAGGLAGGIEICITFPTEYVKTQLQLDEKANPPKYRGIGDCVKQTVQGHGVKGLYRGLSSLVYGSIPKSAVRFGVFEFLSNRARDESGRLDSTKGLLCGLGAGVMEAVLVVCPMETVKVKFIHDQTSANPKYKGFFHGVREIIRHNKWTYQGLTATVLKQGSNQAIRFYVMTSLKNWYKGDDNNKAINPLMTGVFGAIAGAASVFGNTPLDVIKTRMQGLEAHKYKSTLDCALKIMKYEGLAAFYKGTVPRLGRVCLDVAIVFIIYEEVVKVLNTVWKTD</sequence>
<evidence type="ECO:0000256" key="2">
    <source>
        <dbReference type="ARBA" id="ARBA00006375"/>
    </source>
</evidence>
<comment type="subcellular location">
    <subcellularLocation>
        <location evidence="1">Mitochondrion inner membrane</location>
        <topology evidence="1">Multi-pass membrane protein</topology>
    </subcellularLocation>
</comment>
<evidence type="ECO:0000256" key="10">
    <source>
        <dbReference type="ARBA" id="ARBA00023136"/>
    </source>
</evidence>
<evidence type="ECO:0000256" key="1">
    <source>
        <dbReference type="ARBA" id="ARBA00004448"/>
    </source>
</evidence>
<dbReference type="GO" id="GO:0071913">
    <property type="term" value="F:citrate secondary active transmembrane transporter activity"/>
    <property type="evidence" value="ECO:0007669"/>
    <property type="project" value="TreeGrafter"/>
</dbReference>
<keyword evidence="9" id="KW-0496">Mitochondrion</keyword>
<evidence type="ECO:0000256" key="15">
    <source>
        <dbReference type="ARBA" id="ARBA00048440"/>
    </source>
</evidence>
<dbReference type="PROSITE" id="PS50920">
    <property type="entry name" value="SOLCAR"/>
    <property type="match status" value="3"/>
</dbReference>
<keyword evidence="4" id="KW-0050">Antiport</keyword>
<protein>
    <submittedName>
        <fullName evidence="21">Solute carrier family 25 member 1</fullName>
    </submittedName>
</protein>
<evidence type="ECO:0000313" key="22">
    <source>
        <dbReference type="Proteomes" id="UP000694568"/>
    </source>
</evidence>
<dbReference type="Proteomes" id="UP000694568">
    <property type="component" value="Unplaced"/>
</dbReference>
<dbReference type="GO" id="GO:0005743">
    <property type="term" value="C:mitochondrial inner membrane"/>
    <property type="evidence" value="ECO:0007669"/>
    <property type="project" value="UniProtKB-SubCell"/>
</dbReference>
<keyword evidence="3 20" id="KW-0813">Transport</keyword>
<feature type="repeat" description="Solcar" evidence="19">
    <location>
        <begin position="29"/>
        <end position="117"/>
    </location>
</feature>
<dbReference type="InterPro" id="IPR049563">
    <property type="entry name" value="TXTP-like"/>
</dbReference>
<dbReference type="GO" id="GO:0006843">
    <property type="term" value="P:mitochondrial citrate transmembrane transport"/>
    <property type="evidence" value="ECO:0007669"/>
    <property type="project" value="TreeGrafter"/>
</dbReference>
<organism evidence="21 22">
    <name type="scientific">Sander lucioperca</name>
    <name type="common">Pike-perch</name>
    <name type="synonym">Perca lucioperca</name>
    <dbReference type="NCBI Taxonomy" id="283035"/>
    <lineage>
        <taxon>Eukaryota</taxon>
        <taxon>Metazoa</taxon>
        <taxon>Chordata</taxon>
        <taxon>Craniata</taxon>
        <taxon>Vertebrata</taxon>
        <taxon>Euteleostomi</taxon>
        <taxon>Actinopterygii</taxon>
        <taxon>Neopterygii</taxon>
        <taxon>Teleostei</taxon>
        <taxon>Neoteleostei</taxon>
        <taxon>Acanthomorphata</taxon>
        <taxon>Eupercaria</taxon>
        <taxon>Perciformes</taxon>
        <taxon>Percoidei</taxon>
        <taxon>Percidae</taxon>
        <taxon>Luciopercinae</taxon>
        <taxon>Sander</taxon>
    </lineage>
</organism>
<name>A0A8C9XCQ6_SANLU</name>
<comment type="catalytic activity">
    <reaction evidence="17">
        <text>phosphoenolpyruvate(in) + citrate(out) = phosphoenolpyruvate(out) + citrate(in)</text>
        <dbReference type="Rhea" id="RHEA:72487"/>
        <dbReference type="ChEBI" id="CHEBI:16947"/>
        <dbReference type="ChEBI" id="CHEBI:58702"/>
    </reaction>
</comment>
<comment type="catalytic activity">
    <reaction evidence="13">
        <text>citrate(out) + (S)-malate(in) = citrate(in) + (S)-malate(out)</text>
        <dbReference type="Rhea" id="RHEA:72483"/>
        <dbReference type="ChEBI" id="CHEBI:15589"/>
        <dbReference type="ChEBI" id="CHEBI:16947"/>
    </reaction>
</comment>
<dbReference type="GO" id="GO:0007528">
    <property type="term" value="P:neuromuscular junction development"/>
    <property type="evidence" value="ECO:0007669"/>
    <property type="project" value="UniProtKB-ARBA"/>
</dbReference>
<evidence type="ECO:0000256" key="3">
    <source>
        <dbReference type="ARBA" id="ARBA00022448"/>
    </source>
</evidence>
<evidence type="ECO:0000256" key="5">
    <source>
        <dbReference type="ARBA" id="ARBA00022692"/>
    </source>
</evidence>
<dbReference type="InterPro" id="IPR023395">
    <property type="entry name" value="MCP_dom_sf"/>
</dbReference>
<dbReference type="SUPFAM" id="SSF103506">
    <property type="entry name" value="Mitochondrial carrier"/>
    <property type="match status" value="1"/>
</dbReference>
<comment type="catalytic activity">
    <reaction evidence="14">
        <text>D-threo-isocitrate(in) + citrate(out) = D-threo-isocitrate(out) + citrate(in)</text>
        <dbReference type="Rhea" id="RHEA:72471"/>
        <dbReference type="ChEBI" id="CHEBI:15562"/>
        <dbReference type="ChEBI" id="CHEBI:16947"/>
    </reaction>
</comment>
<evidence type="ECO:0000256" key="9">
    <source>
        <dbReference type="ARBA" id="ARBA00023128"/>
    </source>
</evidence>
<evidence type="ECO:0000256" key="13">
    <source>
        <dbReference type="ARBA" id="ARBA00036668"/>
    </source>
</evidence>
<keyword evidence="5 19" id="KW-0812">Transmembrane</keyword>
<keyword evidence="22" id="KW-1185">Reference proteome</keyword>
<evidence type="ECO:0000256" key="19">
    <source>
        <dbReference type="PROSITE-ProRule" id="PRU00282"/>
    </source>
</evidence>
<evidence type="ECO:0000256" key="16">
    <source>
        <dbReference type="ARBA" id="ARBA00048949"/>
    </source>
</evidence>
<dbReference type="Pfam" id="PF00153">
    <property type="entry name" value="Mito_carr"/>
    <property type="match status" value="3"/>
</dbReference>
<accession>A0A8C9XCQ6</accession>
<feature type="repeat" description="Solcar" evidence="19">
    <location>
        <begin position="128"/>
        <end position="212"/>
    </location>
</feature>
<evidence type="ECO:0000256" key="17">
    <source>
        <dbReference type="ARBA" id="ARBA00049256"/>
    </source>
</evidence>
<feature type="repeat" description="Solcar" evidence="19">
    <location>
        <begin position="222"/>
        <end position="307"/>
    </location>
</feature>
<evidence type="ECO:0000256" key="14">
    <source>
        <dbReference type="ARBA" id="ARBA00047569"/>
    </source>
</evidence>
<evidence type="ECO:0000256" key="18">
    <source>
        <dbReference type="ARBA" id="ARBA00093390"/>
    </source>
</evidence>
<reference evidence="21" key="1">
    <citation type="submission" date="2025-08" db="UniProtKB">
        <authorList>
            <consortium name="Ensembl"/>
        </authorList>
    </citation>
    <scope>IDENTIFICATION</scope>
</reference>
<comment type="catalytic activity">
    <reaction evidence="12">
        <text>citrate(out) + succinate(in) = citrate(in) + succinate(out)</text>
        <dbReference type="Rhea" id="RHEA:28835"/>
        <dbReference type="ChEBI" id="CHEBI:16947"/>
        <dbReference type="ChEBI" id="CHEBI:30031"/>
    </reaction>
</comment>
<dbReference type="InterPro" id="IPR002067">
    <property type="entry name" value="MCP"/>
</dbReference>
<comment type="catalytic activity">
    <reaction evidence="16">
        <text>trans-aconitate(in) + citrate(out) = trans-aconitate(out) + citrate(in)</text>
        <dbReference type="Rhea" id="RHEA:72479"/>
        <dbReference type="ChEBI" id="CHEBI:15708"/>
        <dbReference type="ChEBI" id="CHEBI:16947"/>
    </reaction>
</comment>
<evidence type="ECO:0000256" key="7">
    <source>
        <dbReference type="ARBA" id="ARBA00022792"/>
    </source>
</evidence>
<dbReference type="Gene3D" id="1.50.40.10">
    <property type="entry name" value="Mitochondrial carrier domain"/>
    <property type="match status" value="1"/>
</dbReference>
<dbReference type="AlphaFoldDB" id="A0A8C9XCQ6"/>
<reference evidence="21" key="2">
    <citation type="submission" date="2025-09" db="UniProtKB">
        <authorList>
            <consortium name="Ensembl"/>
        </authorList>
    </citation>
    <scope>IDENTIFICATION</scope>
</reference>
<keyword evidence="6" id="KW-0677">Repeat</keyword>
<proteinExistence type="inferred from homology"/>
<evidence type="ECO:0000256" key="20">
    <source>
        <dbReference type="RuleBase" id="RU000488"/>
    </source>
</evidence>
<dbReference type="Ensembl" id="ENSSLUT00000009050.1">
    <property type="protein sequence ID" value="ENSSLUP00000008766.1"/>
    <property type="gene ID" value="ENSSLUG00000003990.1"/>
</dbReference>
<evidence type="ECO:0000313" key="21">
    <source>
        <dbReference type="Ensembl" id="ENSSLUP00000008766.1"/>
    </source>
</evidence>
<dbReference type="GeneTree" id="ENSGT00550000074856"/>
<dbReference type="FunFam" id="1.50.40.10:FF:000007">
    <property type="entry name" value="Mitochondrial tricarboxylate transport protein-like"/>
    <property type="match status" value="1"/>
</dbReference>
<evidence type="ECO:0000256" key="4">
    <source>
        <dbReference type="ARBA" id="ARBA00022449"/>
    </source>
</evidence>
<comment type="function">
    <text evidence="18">Mitochondrial electroneutral antiporter that exports citrate from the mitochondria into the cytosol in exchange for malate. Also able to mediate the exchange of citrate for isocitrate, phosphoenolpyruvate, cis-aconitate and to a lesser extent trans-aconitate, maleate and succinate. In the cytoplasm, citrate plays important roles in fatty acid and sterol synthesis, regulation of glycolysis, protein acetylation, and other physiopathological processes.</text>
</comment>
<evidence type="ECO:0000256" key="11">
    <source>
        <dbReference type="ARBA" id="ARBA00036042"/>
    </source>
</evidence>
<keyword evidence="10 19" id="KW-0472">Membrane</keyword>
<keyword evidence="8" id="KW-1133">Transmembrane helix</keyword>
<dbReference type="PANTHER" id="PTHR45788">
    <property type="entry name" value="SUCCINATE/FUMARATE MITOCHONDRIAL TRANSPORTER-RELATED"/>
    <property type="match status" value="1"/>
</dbReference>
<dbReference type="PRINTS" id="PR00926">
    <property type="entry name" value="MITOCARRIER"/>
</dbReference>
<evidence type="ECO:0000256" key="6">
    <source>
        <dbReference type="ARBA" id="ARBA00022737"/>
    </source>
</evidence>
<evidence type="ECO:0000256" key="12">
    <source>
        <dbReference type="ARBA" id="ARBA00036264"/>
    </source>
</evidence>
<dbReference type="InterPro" id="IPR018108">
    <property type="entry name" value="MCP_transmembrane"/>
</dbReference>
<comment type="similarity">
    <text evidence="2 20">Belongs to the mitochondrial carrier (TC 2.A.29) family.</text>
</comment>